<dbReference type="OrthoDB" id="2500402at2759"/>
<feature type="compositionally biased region" description="Low complexity" evidence="2">
    <location>
        <begin position="1096"/>
        <end position="1113"/>
    </location>
</feature>
<feature type="region of interest" description="Disordered" evidence="2">
    <location>
        <begin position="1086"/>
        <end position="1160"/>
    </location>
</feature>
<protein>
    <submittedName>
        <fullName evidence="3">Uncharacterized protein</fullName>
    </submittedName>
</protein>
<evidence type="ECO:0000313" key="4">
    <source>
        <dbReference type="Proteomes" id="UP000001072"/>
    </source>
</evidence>
<feature type="region of interest" description="Disordered" evidence="2">
    <location>
        <begin position="331"/>
        <end position="384"/>
    </location>
</feature>
<feature type="compositionally biased region" description="Polar residues" evidence="2">
    <location>
        <begin position="91"/>
        <end position="109"/>
    </location>
</feature>
<dbReference type="RefSeq" id="XP_007410682.1">
    <property type="nucleotide sequence ID" value="XM_007410620.1"/>
</dbReference>
<feature type="region of interest" description="Disordered" evidence="2">
    <location>
        <begin position="531"/>
        <end position="558"/>
    </location>
</feature>
<dbReference type="Proteomes" id="UP000001072">
    <property type="component" value="Unassembled WGS sequence"/>
</dbReference>
<feature type="compositionally biased region" description="Polar residues" evidence="2">
    <location>
        <begin position="1114"/>
        <end position="1136"/>
    </location>
</feature>
<name>F4RNR5_MELLP</name>
<accession>F4RNR5</accession>
<feature type="region of interest" description="Disordered" evidence="2">
    <location>
        <begin position="1294"/>
        <end position="1355"/>
    </location>
</feature>
<feature type="region of interest" description="Disordered" evidence="2">
    <location>
        <begin position="91"/>
        <end position="118"/>
    </location>
</feature>
<proteinExistence type="predicted"/>
<gene>
    <name evidence="3" type="ORF">MELLADRAFT_107122</name>
</gene>
<dbReference type="KEGG" id="mlr:MELLADRAFT_107122"/>
<feature type="region of interest" description="Disordered" evidence="2">
    <location>
        <begin position="770"/>
        <end position="827"/>
    </location>
</feature>
<feature type="coiled-coil region" evidence="1">
    <location>
        <begin position="1009"/>
        <end position="1054"/>
    </location>
</feature>
<feature type="compositionally biased region" description="Polar residues" evidence="2">
    <location>
        <begin position="1086"/>
        <end position="1095"/>
    </location>
</feature>
<feature type="region of interest" description="Disordered" evidence="2">
    <location>
        <begin position="15"/>
        <end position="49"/>
    </location>
</feature>
<feature type="compositionally biased region" description="Polar residues" evidence="2">
    <location>
        <begin position="486"/>
        <end position="496"/>
    </location>
</feature>
<feature type="compositionally biased region" description="Polar residues" evidence="2">
    <location>
        <begin position="160"/>
        <end position="182"/>
    </location>
</feature>
<keyword evidence="1" id="KW-0175">Coiled coil</keyword>
<reference evidence="4" key="1">
    <citation type="journal article" date="2011" name="Proc. Natl. Acad. Sci. U.S.A.">
        <title>Obligate biotrophy features unraveled by the genomic analysis of rust fungi.</title>
        <authorList>
            <person name="Duplessis S."/>
            <person name="Cuomo C.A."/>
            <person name="Lin Y.-C."/>
            <person name="Aerts A."/>
            <person name="Tisserant E."/>
            <person name="Veneault-Fourrey C."/>
            <person name="Joly D.L."/>
            <person name="Hacquard S."/>
            <person name="Amselem J."/>
            <person name="Cantarel B.L."/>
            <person name="Chiu R."/>
            <person name="Coutinho P.M."/>
            <person name="Feau N."/>
            <person name="Field M."/>
            <person name="Frey P."/>
            <person name="Gelhaye E."/>
            <person name="Goldberg J."/>
            <person name="Grabherr M.G."/>
            <person name="Kodira C.D."/>
            <person name="Kohler A."/>
            <person name="Kuees U."/>
            <person name="Lindquist E.A."/>
            <person name="Lucas S.M."/>
            <person name="Mago R."/>
            <person name="Mauceli E."/>
            <person name="Morin E."/>
            <person name="Murat C."/>
            <person name="Pangilinan J.L."/>
            <person name="Park R."/>
            <person name="Pearson M."/>
            <person name="Quesneville H."/>
            <person name="Rouhier N."/>
            <person name="Sakthikumar S."/>
            <person name="Salamov A.A."/>
            <person name="Schmutz J."/>
            <person name="Selles B."/>
            <person name="Shapiro H."/>
            <person name="Tanguay P."/>
            <person name="Tuskan G.A."/>
            <person name="Henrissat B."/>
            <person name="Van de Peer Y."/>
            <person name="Rouze P."/>
            <person name="Ellis J.G."/>
            <person name="Dodds P.N."/>
            <person name="Schein J.E."/>
            <person name="Zhong S."/>
            <person name="Hamelin R.C."/>
            <person name="Grigoriev I.V."/>
            <person name="Szabo L.J."/>
            <person name="Martin F."/>
        </authorList>
    </citation>
    <scope>NUCLEOTIDE SEQUENCE [LARGE SCALE GENOMIC DNA]</scope>
    <source>
        <strain evidence="4">98AG31 / pathotype 3-4-7</strain>
    </source>
</reference>
<organism evidence="4">
    <name type="scientific">Melampsora larici-populina (strain 98AG31 / pathotype 3-4-7)</name>
    <name type="common">Poplar leaf rust fungus</name>
    <dbReference type="NCBI Taxonomy" id="747676"/>
    <lineage>
        <taxon>Eukaryota</taxon>
        <taxon>Fungi</taxon>
        <taxon>Dikarya</taxon>
        <taxon>Basidiomycota</taxon>
        <taxon>Pucciniomycotina</taxon>
        <taxon>Pucciniomycetes</taxon>
        <taxon>Pucciniales</taxon>
        <taxon>Melampsoraceae</taxon>
        <taxon>Melampsora</taxon>
    </lineage>
</organism>
<feature type="region of interest" description="Disordered" evidence="2">
    <location>
        <begin position="257"/>
        <end position="319"/>
    </location>
</feature>
<dbReference type="InParanoid" id="F4RNR5"/>
<dbReference type="STRING" id="747676.F4RNR5"/>
<dbReference type="GeneID" id="18923091"/>
<feature type="compositionally biased region" description="Polar residues" evidence="2">
    <location>
        <begin position="341"/>
        <end position="358"/>
    </location>
</feature>
<evidence type="ECO:0000313" key="3">
    <source>
        <dbReference type="EMBL" id="EGG06031.1"/>
    </source>
</evidence>
<sequence length="1381" mass="149511">MANFLAVNPQQHQLHFVPSSAGSPPTPSNFPLSRSNSKLSRVSGSRSPSFSVSLINPISLPSRLVADPVSNRPLSCNTNPHIPRCVSRFRSLTGSSSHPPASATRVCTKTPSTPSSSSAIIFRPFMRIRSRRLSDSSLTDLSPPTIDSDLDFGLSHPLHDSSTNPDIPTTQSSLKVTTSDSHLPQILPPKSSGPPSPPHSSLLSCRAPPPEINSSNTHIFPSLRPTEHHKSSQTHFHTLDGARATASSICSRMLSSSKLISTEKPNRQSKSTSQERIQMAVRHKDSLSSLNNTVTTAQQENCQTEVEEMESIRSPPKALWVDTGRAAKMPSTYSPYGGSHSGNSTSSPGLFSTSTFSHRPSGESERGLNSATHSPRRCPAPPPIKVPKLRAARVAIAADGDGSPPPMVAANVSRHRATGSESNVAKDRRHAGVEWPLLTRHGSLSIFAPRLVSQPMVAHHEPATLGSDVFEDLAGSPHPAKVHISVSASSKQTHSPSRAHLADNGASEQIQYQTPPLSISRHSRCLNSLGAAKTRTSPSRSPSARSGSRASTPSSAVDAQIVSVSHRRTNTDLQGDPSTSFDLPKRISLAPAPNQSLIEMPRSIAVPKIIPLPEIASSSNVEGRARHLSTLSHNSNLLPETPCLHRYPSPDVDIQRQGRADSSASFDVRNLPFTLDGSDEHPMPRMATTPPPQNFSSTIAQSIAIPQLPPMPAIDRITPLNSTCRAAHPSTNLHQEDYAAQGSLRTVGSNLSNGSSVVTNQCRIPVFTPDSSTESTYSIHSGGCSPEYSCPRSRSADDLTVPLSHPSPIKRGSRPRSMSDRGPDRPATLLELASGTLDHEKHLSHIDEQKADKQSIPLPPNSGSLGKVQPFPWVTQSLDYLERLGTSEQAQLIRQALAIYPNESHRFVVGDTSKLVREVHECPKRIQDLRANYLSDIARREKLLKRHIMTLRAFNGDEGARFGDTLLKAISQGDEGVSELFSLVNYTSHVERTCEAHWRAAATVEMRKLKATEEKLAAADATIQQLEDNRLRDKARIEKLEEQLRCALQRAEAESSPTLRQDTIDHANIATSNQTQTTVAPATLPTSNASQIASLNTRPTPNLPRAPLRPLNPISKNNPTFSTEASQNLGVSSTTPKIPASRLRPFGHRPGTANSVDHIQDLPSSSSSARLFERPRVVPRLPVGVPEPEDPKSINISTSNVPEISHRPEILKTHKRPAMQIGLSARSLFTGNKWRKPSEVAVSSNLAPPVSHLDYTTGNQFATWSPDRASRPHQESLNTLFKPLSKPEKIVKATPVPQLRHPNQSTTFPQVPPTQAQLSPPPPPPPAQASLPLPSEGNGLRRQPNRLRSDKPVSNNLTSITLSQLGSLDIAHMLTGLNTPT</sequence>
<dbReference type="HOGENOM" id="CLU_255727_0_0_1"/>
<feature type="compositionally biased region" description="Polar residues" evidence="2">
    <location>
        <begin position="770"/>
        <end position="779"/>
    </location>
</feature>
<dbReference type="VEuPathDB" id="FungiDB:MELLADRAFT_107122"/>
<feature type="region of interest" description="Disordered" evidence="2">
    <location>
        <begin position="152"/>
        <end position="235"/>
    </location>
</feature>
<feature type="region of interest" description="Disordered" evidence="2">
    <location>
        <begin position="484"/>
        <end position="506"/>
    </location>
</feature>
<dbReference type="EMBL" id="GL883110">
    <property type="protein sequence ID" value="EGG06031.1"/>
    <property type="molecule type" value="Genomic_DNA"/>
</dbReference>
<evidence type="ECO:0000256" key="2">
    <source>
        <dbReference type="SAM" id="MobiDB-lite"/>
    </source>
</evidence>
<evidence type="ECO:0000256" key="1">
    <source>
        <dbReference type="SAM" id="Coils"/>
    </source>
</evidence>
<keyword evidence="4" id="KW-1185">Reference proteome</keyword>
<feature type="compositionally biased region" description="Low complexity" evidence="2">
    <location>
        <begin position="534"/>
        <end position="556"/>
    </location>
</feature>
<feature type="compositionally biased region" description="Low complexity" evidence="2">
    <location>
        <begin position="32"/>
        <end position="49"/>
    </location>
</feature>
<feature type="compositionally biased region" description="Polar residues" evidence="2">
    <location>
        <begin position="287"/>
        <end position="304"/>
    </location>
</feature>